<dbReference type="Proteomes" id="UP001071230">
    <property type="component" value="Unassembled WGS sequence"/>
</dbReference>
<protein>
    <submittedName>
        <fullName evidence="4">Bacterial group 1 Ig-like protein</fullName>
    </submittedName>
    <submittedName>
        <fullName evidence="3">GDSL-like Lipase/Acylhydrolase family</fullName>
    </submittedName>
</protein>
<feature type="chain" id="PRO_5035777906" evidence="1">
    <location>
        <begin position="30"/>
        <end position="589"/>
    </location>
</feature>
<evidence type="ECO:0000313" key="3">
    <source>
        <dbReference type="EMBL" id="CAA7602236.1"/>
    </source>
</evidence>
<accession>A0A8S0XCA5</accession>
<dbReference type="Pfam" id="PF13472">
    <property type="entry name" value="Lipase_GDSL_2"/>
    <property type="match status" value="1"/>
</dbReference>
<evidence type="ECO:0000313" key="4">
    <source>
        <dbReference type="EMBL" id="CEJ07546.1"/>
    </source>
</evidence>
<dbReference type="AlphaFoldDB" id="A0A8S0XCA5"/>
<dbReference type="InterPro" id="IPR007253">
    <property type="entry name" value="Cell_wall-bd_2"/>
</dbReference>
<evidence type="ECO:0000259" key="2">
    <source>
        <dbReference type="Pfam" id="PF13472"/>
    </source>
</evidence>
<feature type="signal peptide" evidence="1">
    <location>
        <begin position="1"/>
        <end position="29"/>
    </location>
</feature>
<dbReference type="SUPFAM" id="SSF52266">
    <property type="entry name" value="SGNH hydrolase"/>
    <property type="match status" value="1"/>
</dbReference>
<evidence type="ECO:0000256" key="1">
    <source>
        <dbReference type="SAM" id="SignalP"/>
    </source>
</evidence>
<dbReference type="RefSeq" id="WP_261486960.1">
    <property type="nucleotide sequence ID" value="NZ_CDGJ01000058.1"/>
</dbReference>
<dbReference type="InterPro" id="IPR013830">
    <property type="entry name" value="SGNH_hydro"/>
</dbReference>
<dbReference type="InterPro" id="IPR036514">
    <property type="entry name" value="SGNH_hydro_sf"/>
</dbReference>
<dbReference type="EMBL" id="CDGJ01000058">
    <property type="protein sequence ID" value="CEJ07546.1"/>
    <property type="molecule type" value="Genomic_DNA"/>
</dbReference>
<dbReference type="Pfam" id="PF04122">
    <property type="entry name" value="CW_binding_2"/>
    <property type="match status" value="3"/>
</dbReference>
<dbReference type="EMBL" id="LR746496">
    <property type="protein sequence ID" value="CAA7602236.1"/>
    <property type="molecule type" value="Genomic_DNA"/>
</dbReference>
<dbReference type="PANTHER" id="PTHR30032:SF8">
    <property type="entry name" value="GERMINATION-SPECIFIC N-ACETYLMURAMOYL-L-ALANINE AMIDASE"/>
    <property type="match status" value="1"/>
</dbReference>
<gene>
    <name evidence="4" type="ORF">DEACI_2012</name>
    <name evidence="3" type="ORF">DEACI_2909</name>
</gene>
<dbReference type="Gene3D" id="3.40.50.1110">
    <property type="entry name" value="SGNH hydrolase"/>
    <property type="match status" value="1"/>
</dbReference>
<proteinExistence type="predicted"/>
<evidence type="ECO:0000313" key="5">
    <source>
        <dbReference type="Proteomes" id="UP001071230"/>
    </source>
</evidence>
<dbReference type="InterPro" id="IPR051922">
    <property type="entry name" value="Bact_Sporulation_Assoc"/>
</dbReference>
<dbReference type="Gene3D" id="3.40.50.12090">
    <property type="match status" value="2"/>
</dbReference>
<feature type="domain" description="SGNH hydrolase-type esterase" evidence="2">
    <location>
        <begin position="45"/>
        <end position="254"/>
    </location>
</feature>
<organism evidence="3">
    <name type="scientific">Acididesulfobacillus acetoxydans</name>
    <dbReference type="NCBI Taxonomy" id="1561005"/>
    <lineage>
        <taxon>Bacteria</taxon>
        <taxon>Bacillati</taxon>
        <taxon>Bacillota</taxon>
        <taxon>Clostridia</taxon>
        <taxon>Eubacteriales</taxon>
        <taxon>Peptococcaceae</taxon>
        <taxon>Acididesulfobacillus</taxon>
    </lineage>
</organism>
<keyword evidence="1" id="KW-0732">Signal</keyword>
<name>A0A8S0XCA5_9FIRM</name>
<reference evidence="3" key="2">
    <citation type="submission" date="2020-01" db="EMBL/GenBank/DDBJ databases">
        <authorList>
            <person name="Hornung B."/>
        </authorList>
    </citation>
    <scope>NUCLEOTIDE SEQUENCE</scope>
    <source>
        <strain evidence="3">PacBioINE</strain>
    </source>
</reference>
<keyword evidence="5" id="KW-1185">Reference proteome</keyword>
<dbReference type="PANTHER" id="PTHR30032">
    <property type="entry name" value="N-ACETYLMURAMOYL-L-ALANINE AMIDASE-RELATED"/>
    <property type="match status" value="1"/>
</dbReference>
<reference evidence="4" key="1">
    <citation type="submission" date="2014-11" db="EMBL/GenBank/DDBJ databases">
        <authorList>
            <person name="Hornung B.V."/>
        </authorList>
    </citation>
    <scope>NUCLEOTIDE SEQUENCE</scope>
    <source>
        <strain evidence="4">INE</strain>
    </source>
</reference>
<dbReference type="Proteomes" id="UP000836597">
    <property type="component" value="Chromosome"/>
</dbReference>
<dbReference type="KEGG" id="aacx:DEACI_2909"/>
<sequence>MGVSRKGNRSHRVKLVFLAVLLVSVAAFAGSIRLGAVPAKLNDVALGDSLAAGYAPNGTLGKGYADYVADDLRAAGLLAQFDKRYAVPGFTTQDQLQELRENKHVDLPGNRDSLGIQKRLSQADLVTLDIGANDLLDTLRIDWQQGTVSVDPDTVKRVTAQVEDNVKKILRQIKTLAPRAQVCLLGYYNPFWGLPQGEQAPLRAALARLNSALSTAASSEGVTFVSTEGAIAADPQRYLPDLFDIHPNAAGYRLLGKLVWHAMQAKLPGKVWPGRQVAENLGDNGMRIGGTDRFATAGLIAQATYPGRVPAVILAAGDNWPDALTGSVLSHKYHAPILLVGKGPAQAQPALNYIGAHLAKSGSVYILGGTSAVGPEAERELARSGIPQADIIRLGGSDRTATALKIDENLNPSGGGMAFVVTNAGYADALTVAAYAAAQGCPILPVPSDSLPGPVRDYLAALKPAKIIIVGGEGAVSAEVAQELKTLAGTVVRYGGTDRYATSRALLTALYPDSPGGVCLVTGRNYPDALAGSAYAGFWDEPLVLLPDRLDRDTRNFLHKFQGLPYTIFGGAGAVSRQNAVLVQAELEG</sequence>